<feature type="domain" description="Mce/MlaD" evidence="1">
    <location>
        <begin position="37"/>
        <end position="112"/>
    </location>
</feature>
<dbReference type="SUPFAM" id="SSF56935">
    <property type="entry name" value="Porins"/>
    <property type="match status" value="1"/>
</dbReference>
<dbReference type="RefSeq" id="WP_107195810.1">
    <property type="nucleotide sequence ID" value="NZ_CP029462.1"/>
</dbReference>
<dbReference type="KEGG" id="meg:DKB62_04430"/>
<evidence type="ECO:0000313" key="2">
    <source>
        <dbReference type="EMBL" id="AXL20871.1"/>
    </source>
</evidence>
<dbReference type="OrthoDB" id="9764664at2"/>
<dbReference type="PANTHER" id="PTHR33371:SF4">
    <property type="entry name" value="INTERMEMBRANE PHOSPHOLIPID TRANSPORT SYSTEM BINDING PROTEIN MLAD"/>
    <property type="match status" value="1"/>
</dbReference>
<name>A0A346AYC8_9FIRM</name>
<dbReference type="InterPro" id="IPR003399">
    <property type="entry name" value="Mce/MlaD"/>
</dbReference>
<dbReference type="Pfam" id="PF02470">
    <property type="entry name" value="MlaD"/>
    <property type="match status" value="1"/>
</dbReference>
<dbReference type="InterPro" id="IPR052336">
    <property type="entry name" value="MlaD_Phospholipid_Transporter"/>
</dbReference>
<keyword evidence="3" id="KW-1185">Reference proteome</keyword>
<evidence type="ECO:0000313" key="3">
    <source>
        <dbReference type="Proteomes" id="UP000254337"/>
    </source>
</evidence>
<reference evidence="2 3" key="1">
    <citation type="submission" date="2018-05" db="EMBL/GenBank/DDBJ databases">
        <title>Complete genome sequence of Megasphaera sp. AJH120T, isolated from the ceca of a chicken.</title>
        <authorList>
            <person name="Maki J."/>
            <person name="Looft T."/>
        </authorList>
    </citation>
    <scope>NUCLEOTIDE SEQUENCE [LARGE SCALE GENOMIC DNA]</scope>
    <source>
        <strain evidence="2 3">AJH120</strain>
    </source>
</reference>
<proteinExistence type="predicted"/>
<dbReference type="PANTHER" id="PTHR33371">
    <property type="entry name" value="INTERMEMBRANE PHOSPHOLIPID TRANSPORT SYSTEM BINDING PROTEIN MLAD-RELATED"/>
    <property type="match status" value="1"/>
</dbReference>
<dbReference type="Gene3D" id="1.10.287.950">
    <property type="entry name" value="Methyl-accepting chemotaxis protein"/>
    <property type="match status" value="1"/>
</dbReference>
<dbReference type="AlphaFoldDB" id="A0A346AYC8"/>
<dbReference type="EMBL" id="CP029462">
    <property type="protein sequence ID" value="AXL20871.1"/>
    <property type="molecule type" value="Genomic_DNA"/>
</dbReference>
<gene>
    <name evidence="2" type="ORF">DKB62_04430</name>
</gene>
<sequence length="411" mass="44551">MRWSAEAKVGLVTIVGVLVFTYVIITLAHAEIFGNPGFEVHTVFHDANGLQQGNSVRYVGVHVGKVEKVTPLRNGVDIVLRIDEGTEIPKDSRVAITTDGLLGEKIVAITPGNDKNNILADGDTLNSNQGKTMDDMMNSAGTLISGANDMIKNINAILGDAKTQAAMRGSIQNVEAITGQTSAMMEANAANIQQITANMAAMTAQMNASLQQLDGDGATSANVREMAANMKNITERFDTIARSMETMTTNPQSQADIQTTLHNTAEITTKVNNILGGSGDVKFEGEAGFLYNDTQSESGAHANFRLYRNNSFALVGAESIGNGTNLNLQFGRRSSWFDSRFGLINGDLGVGVDLFADGPFRLSLEGYDPNDWRYRVKAQYRILPDIYLFGQFTRPMDRSDGGNYYGINYAF</sequence>
<accession>A0A346AYC8</accession>
<evidence type="ECO:0000259" key="1">
    <source>
        <dbReference type="Pfam" id="PF02470"/>
    </source>
</evidence>
<dbReference type="Proteomes" id="UP000254337">
    <property type="component" value="Chromosome"/>
</dbReference>
<organism evidence="2 3">
    <name type="scientific">Megasphaera stantonii</name>
    <dbReference type="NCBI Taxonomy" id="2144175"/>
    <lineage>
        <taxon>Bacteria</taxon>
        <taxon>Bacillati</taxon>
        <taxon>Bacillota</taxon>
        <taxon>Negativicutes</taxon>
        <taxon>Veillonellales</taxon>
        <taxon>Veillonellaceae</taxon>
        <taxon>Megasphaera</taxon>
    </lineage>
</organism>
<protein>
    <submittedName>
        <fullName evidence="2">MCE family protein</fullName>
    </submittedName>
</protein>